<evidence type="ECO:0000256" key="1">
    <source>
        <dbReference type="SAM" id="MobiDB-lite"/>
    </source>
</evidence>
<keyword evidence="3" id="KW-1185">Reference proteome</keyword>
<dbReference type="AlphaFoldDB" id="A0A5B1M7B8"/>
<protein>
    <submittedName>
        <fullName evidence="2">Uncharacterized protein</fullName>
    </submittedName>
</protein>
<reference evidence="2 3" key="2">
    <citation type="submission" date="2019-09" db="EMBL/GenBank/DDBJ databases">
        <authorList>
            <person name="Jin C."/>
        </authorList>
    </citation>
    <scope>NUCLEOTIDE SEQUENCE [LARGE SCALE GENOMIC DNA]</scope>
    <source>
        <strain evidence="2 3">BN140041</strain>
    </source>
</reference>
<feature type="compositionally biased region" description="Low complexity" evidence="1">
    <location>
        <begin position="14"/>
        <end position="23"/>
    </location>
</feature>
<organism evidence="2 3">
    <name type="scientific">Nocardioides antri</name>
    <dbReference type="NCBI Taxonomy" id="2607659"/>
    <lineage>
        <taxon>Bacteria</taxon>
        <taxon>Bacillati</taxon>
        <taxon>Actinomycetota</taxon>
        <taxon>Actinomycetes</taxon>
        <taxon>Propionibacteriales</taxon>
        <taxon>Nocardioidaceae</taxon>
        <taxon>Nocardioides</taxon>
    </lineage>
</organism>
<gene>
    <name evidence="2" type="ORF">F0U47_00685</name>
</gene>
<dbReference type="Proteomes" id="UP000324351">
    <property type="component" value="Unassembled WGS sequence"/>
</dbReference>
<sequence>MGRAFVDGCDDTDGSSSTLGCSTPDDEVETPHEDIGLRVTQGARRWELGREDAGTADNNQLGHVSWTVTIPDDLNPGRATLEADNSDPLRIVVR</sequence>
<reference evidence="2 3" key="1">
    <citation type="submission" date="2019-09" db="EMBL/GenBank/DDBJ databases">
        <title>Nocardioides panacisoli sp. nov., isolated from the soil of a ginseng field.</title>
        <authorList>
            <person name="Cho C."/>
        </authorList>
    </citation>
    <scope>NUCLEOTIDE SEQUENCE [LARGE SCALE GENOMIC DNA]</scope>
    <source>
        <strain evidence="2 3">BN140041</strain>
    </source>
</reference>
<comment type="caution">
    <text evidence="2">The sequence shown here is derived from an EMBL/GenBank/DDBJ whole genome shotgun (WGS) entry which is preliminary data.</text>
</comment>
<name>A0A5B1M7B8_9ACTN</name>
<dbReference type="EMBL" id="VUJW01000001">
    <property type="protein sequence ID" value="KAA1428771.1"/>
    <property type="molecule type" value="Genomic_DNA"/>
</dbReference>
<accession>A0A5B1M7B8</accession>
<dbReference type="RefSeq" id="WP_149748394.1">
    <property type="nucleotide sequence ID" value="NZ_VUJW01000001.1"/>
</dbReference>
<evidence type="ECO:0000313" key="2">
    <source>
        <dbReference type="EMBL" id="KAA1428771.1"/>
    </source>
</evidence>
<feature type="region of interest" description="Disordered" evidence="1">
    <location>
        <begin position="1"/>
        <end position="32"/>
    </location>
</feature>
<proteinExistence type="predicted"/>
<evidence type="ECO:0000313" key="3">
    <source>
        <dbReference type="Proteomes" id="UP000324351"/>
    </source>
</evidence>